<name>A0AAU9I9Y6_9CILI</name>
<evidence type="ECO:0000313" key="6">
    <source>
        <dbReference type="EMBL" id="CAG9310362.1"/>
    </source>
</evidence>
<proteinExistence type="predicted"/>
<dbReference type="InterPro" id="IPR019347">
    <property type="entry name" value="Axonemal_dynein_light_chain"/>
</dbReference>
<dbReference type="AlphaFoldDB" id="A0AAU9I9Y6"/>
<dbReference type="SUPFAM" id="SSF47473">
    <property type="entry name" value="EF-hand"/>
    <property type="match status" value="1"/>
</dbReference>
<dbReference type="InterPro" id="IPR002048">
    <property type="entry name" value="EF_hand_dom"/>
</dbReference>
<reference evidence="6" key="1">
    <citation type="submission" date="2021-09" db="EMBL/GenBank/DDBJ databases">
        <authorList>
            <consortium name="AG Swart"/>
            <person name="Singh M."/>
            <person name="Singh A."/>
            <person name="Seah K."/>
            <person name="Emmerich C."/>
        </authorList>
    </citation>
    <scope>NUCLEOTIDE SEQUENCE</scope>
    <source>
        <strain evidence="6">ATCC30299</strain>
    </source>
</reference>
<keyword evidence="7" id="KW-1185">Reference proteome</keyword>
<feature type="compositionally biased region" description="Basic and acidic residues" evidence="4">
    <location>
        <begin position="1120"/>
        <end position="1134"/>
    </location>
</feature>
<dbReference type="Proteomes" id="UP001162131">
    <property type="component" value="Unassembled WGS sequence"/>
</dbReference>
<evidence type="ECO:0000256" key="3">
    <source>
        <dbReference type="SAM" id="Coils"/>
    </source>
</evidence>
<dbReference type="PANTHER" id="PTHR34894">
    <property type="entry name" value="SAM-DEPENDENT METHYLTRANSFERASE RSMI, CONSERVED SITE"/>
    <property type="match status" value="1"/>
</dbReference>
<evidence type="ECO:0000259" key="5">
    <source>
        <dbReference type="PROSITE" id="PS50222"/>
    </source>
</evidence>
<keyword evidence="1" id="KW-0106">Calcium</keyword>
<evidence type="ECO:0000256" key="2">
    <source>
        <dbReference type="ARBA" id="ARBA00023054"/>
    </source>
</evidence>
<dbReference type="PANTHER" id="PTHR34894:SF5">
    <property type="entry name" value="EF-HAND DOMAIN-CONTAINING PROTEIN"/>
    <property type="match status" value="1"/>
</dbReference>
<accession>A0AAU9I9Y6</accession>
<dbReference type="EMBL" id="CAJZBQ010000002">
    <property type="protein sequence ID" value="CAG9310362.1"/>
    <property type="molecule type" value="Genomic_DNA"/>
</dbReference>
<dbReference type="PROSITE" id="PS00018">
    <property type="entry name" value="EF_HAND_1"/>
    <property type="match status" value="1"/>
</dbReference>
<dbReference type="InterPro" id="IPR011992">
    <property type="entry name" value="EF-hand-dom_pair"/>
</dbReference>
<feature type="region of interest" description="Disordered" evidence="4">
    <location>
        <begin position="1106"/>
        <end position="1144"/>
    </location>
</feature>
<keyword evidence="2 3" id="KW-0175">Coiled coil</keyword>
<dbReference type="GO" id="GO:0005737">
    <property type="term" value="C:cytoplasm"/>
    <property type="evidence" value="ECO:0007669"/>
    <property type="project" value="UniProtKB-ARBA"/>
</dbReference>
<dbReference type="Pfam" id="PF10211">
    <property type="entry name" value="Ax_dynein_light"/>
    <property type="match status" value="1"/>
</dbReference>
<organism evidence="6 7">
    <name type="scientific">Blepharisma stoltei</name>
    <dbReference type="NCBI Taxonomy" id="1481888"/>
    <lineage>
        <taxon>Eukaryota</taxon>
        <taxon>Sar</taxon>
        <taxon>Alveolata</taxon>
        <taxon>Ciliophora</taxon>
        <taxon>Postciliodesmatophora</taxon>
        <taxon>Heterotrichea</taxon>
        <taxon>Heterotrichida</taxon>
        <taxon>Blepharismidae</taxon>
        <taxon>Blepharisma</taxon>
    </lineage>
</organism>
<feature type="domain" description="EF-hand" evidence="5">
    <location>
        <begin position="914"/>
        <end position="949"/>
    </location>
</feature>
<feature type="coiled-coil region" evidence="3">
    <location>
        <begin position="319"/>
        <end position="381"/>
    </location>
</feature>
<protein>
    <recommendedName>
        <fullName evidence="5">EF-hand domain-containing protein</fullName>
    </recommendedName>
</protein>
<evidence type="ECO:0000313" key="7">
    <source>
        <dbReference type="Proteomes" id="UP001162131"/>
    </source>
</evidence>
<gene>
    <name evidence="6" type="ORF">BSTOLATCC_MIC1213</name>
</gene>
<dbReference type="PROSITE" id="PS50222">
    <property type="entry name" value="EF_HAND_2"/>
    <property type="match status" value="1"/>
</dbReference>
<dbReference type="Gene3D" id="1.10.238.10">
    <property type="entry name" value="EF-hand"/>
    <property type="match status" value="1"/>
</dbReference>
<evidence type="ECO:0000256" key="1">
    <source>
        <dbReference type="ARBA" id="ARBA00022837"/>
    </source>
</evidence>
<comment type="caution">
    <text evidence="6">The sequence shown here is derived from an EMBL/GenBank/DDBJ whole genome shotgun (WGS) entry which is preliminary data.</text>
</comment>
<dbReference type="GO" id="GO:0005509">
    <property type="term" value="F:calcium ion binding"/>
    <property type="evidence" value="ECO:0007669"/>
    <property type="project" value="InterPro"/>
</dbReference>
<feature type="coiled-coil region" evidence="3">
    <location>
        <begin position="622"/>
        <end position="656"/>
    </location>
</feature>
<evidence type="ECO:0000256" key="4">
    <source>
        <dbReference type="SAM" id="MobiDB-lite"/>
    </source>
</evidence>
<sequence>MNQTFSEGTLLYISKSPAHQQASSLVETPKSKNIIYNYLTKGHTKFQLRNTPDLRNIPVSQVKRKLKDPKDIVRENITADIDEEANIVRHRTNLVKSRINHDITRQRLKFLRPPSEMFDPPLNTTTIEGQNSMDDLQKELYVSIGTIEPESLFKMPTDLKELKIQIKPGDLLLNLEESIDALEVMGDEEIPKEFILNGISKKSYKNTLPKLGGPSSRKDVELLGEWLDTMLRKIYEDKNQNPAEMFENTQIVYTICLKELIRQVSMHCIQRGELIERVWKVYFSLMLKAIRIYQTSKIQYHNKSLNAIKSSQKKFIQKNNDLTGQLQFLHNELDEAKKEIEDQRKIIEKMTFKEKKYKNRIKILQAQYEKNKVRLLRLEDTNKNLNYLIDQVLEDLETEAPGIKKVQYKNKIRFRELSKLILSDPLLQALGEIKEEEVGKTTTDEIELENKVFMQELQDRMEETAEEMKDIAVDTSDFFTFVPKDSQTDYEDFPIPLVDIDKVSQNNHLLKEAEQLLISLNTAEAEDSPAQANDWFQDKIGEDSDEEIDELFDYANKRAEKVIEIDDDFVELLWDETSLEKARELLKNKFISNQGETQQILKSVMTKYMSNHQFTKSLQETMKKLKIKLFQKIKRERQLEEEIKILQNAEDDTDETPKIIRPARKRRSTQLLKAPPPRFMQRATKVKEVVAKKNTEAKEFSLGNKVVLFKKDDLSPATKIFEKIVQGKLKIKVTVTKKSLAKQLSIIIADYRTQSKESTAVRTQDLYLFLYDYFTTKHGLKGVAERKFVQLVMACERHKDNPHINLFARFLGIFDPLTIEDFRFYIEVLEALYGNKLGSDIINDIEEQVPTVKCIDTLYIIFYNRLEENELNNIKLELLSMAKPCPKGIYPAGVIERADFILFLIKKFQDFLALRRNYVEDLFNAADLNGDGYLQFAEFDLVYRNIEYRNYDLASSKEYFESYSDLIAEEGGKNASAISYYRFSILSLEKSLFFIEIQEEFLNVTHEKGIIGHLDQLRGNADFITNQMLWRLKKCNKISDVFEGIINTLNSKLKETDKPRPVYIAFRLMEEETKRLLIQSIASSMLPAVSDLINLSNEALNDKRNKKEEMLSLGSGKSFSKKDYSNKQSERINESDEEWEEDGE</sequence>
<feature type="compositionally biased region" description="Acidic residues" evidence="4">
    <location>
        <begin position="1135"/>
        <end position="1144"/>
    </location>
</feature>
<dbReference type="InterPro" id="IPR018247">
    <property type="entry name" value="EF_Hand_1_Ca_BS"/>
</dbReference>